<evidence type="ECO:0000313" key="3">
    <source>
        <dbReference type="Proteomes" id="UP001595690"/>
    </source>
</evidence>
<sequence length="1423" mass="155600">MIPSVFLSHTSEFTEHGFIDAAQRALRRAGCLGVEMAEYPAVDKAPVHYDAERVTDADIYVGIIGFRYGSLVTGREVSYTEHEFDTATRREKIRLMFLLAPDAALPANCLTDPQHGHKQQAFRDKIAKEPLIYQTFRTPEDLATKLLHSVLDAKEVLDANRGRVLLGTTYDDVLGTMATFTPRPWLTGKIDQFLTTKPSGYFFVEGKSGVGKSTLIAHLATTRGWACHFTSGDRARRTTAATLQSLADQLVVHYELDELRDLEVHGTLQFSAVLAQAASVARAREDQVVLLVDGLEKADDPHPMPFGLPARLPDDVYVITTMREGFEVTGRELPYESTVIDPHGADAIGDVRAHVQSLLRTDEVLRGRVEDEASFTEAVVRHCGGIWIHLRFVLDGIRDGTITVGELPNLAKGLWPYYSRTFDELAESHPGAALPAISTLACTAEPVGLDTLVTLAGVEDKERVRTLMTGPLRNFVHTTAGDDPLYSVMHDSLRDYFTGQRPPDAMTGDESRIDRLRRAAHDTHQRIVHRYWPTDDALTAVGSLDDGYGLRNLVVHLEEAGRQADVHRLLSLENSESNVWFTVHDQHGALVEYRYDISRAWRLAADVVDREIHEGGTSKAVAREIACALMSASVESLIANITPALLRALVEGRVWRPRQAIGRIRAVGSRQTRLDLLGALLQARYPSGRPCLSEEDAAGLWDVAFPLRTGRAHEVAGQLLPRLPADRRTAIVRELLPLALDPGSPGQSLMCAVLAGALDDEQLDRCVTAALAIENPQQRLGTALPALIPHVSTATLSRLLAVPLNAPGADRTGAALAARLAGEGLEPEWVDRHLVDVLHGLDVAEPDRVPLWTVIGTLGDDRRQAVLRTVLGHFARGEHWKIALKLVGLAEFLDGDSVDVALRVARSIDERRWPGARALALAALTKARPPLAAEALRALPRQGSADDHARAATLRLLAPHLPGDRTVAAFVDALPQKERALHLPSAEALEVAARHHGWQRAEILTAVAPRLNHEERLAALALAMEVSQPGPRLTALDALTSGSLDQEELELVLRTMQRIGDEQPRAAAIAALSGQALRGDRPALRARARELLKTCTGAGRADVLIALGDPESLREAALHVPRRPEFGDHAFAARLAAVRPVLSPDEVLRRLLDTLEVTYPDVVFDVWPALAPVGTLSDEHWDVIAKAATKGNDRGYARFLTVGAPHLEEQKQVRKALAEAEGLHPMMRALPMATIAAYLDDHTRRRVVRLLTERGFPRLDAPTAGALARAMTEAEQEQLLQQPLSVEALAAVLPALSPRLRERALRLAQDLLWRFVYENGADFTPIARQADAALLYALLYSVTNLPDETKSRARVAVLGVTEPDAESWWWSEIGPLRDLFGDLGRPGLLAVLAAGARHVALAAGMEAVAECAAAVDDVARWWP</sequence>
<evidence type="ECO:0000259" key="1">
    <source>
        <dbReference type="Pfam" id="PF13271"/>
    </source>
</evidence>
<protein>
    <submittedName>
        <fullName evidence="2">DUF4062 domain-containing protein</fullName>
    </submittedName>
</protein>
<name>A0ABV8BKJ3_9PSEU</name>
<accession>A0ABV8BKJ3</accession>
<organism evidence="2 3">
    <name type="scientific">Lentzea rhizosphaerae</name>
    <dbReference type="NCBI Taxonomy" id="2041025"/>
    <lineage>
        <taxon>Bacteria</taxon>
        <taxon>Bacillati</taxon>
        <taxon>Actinomycetota</taxon>
        <taxon>Actinomycetes</taxon>
        <taxon>Pseudonocardiales</taxon>
        <taxon>Pseudonocardiaceae</taxon>
        <taxon>Lentzea</taxon>
    </lineage>
</organism>
<feature type="domain" description="DUF4062" evidence="1">
    <location>
        <begin position="5"/>
        <end position="87"/>
    </location>
</feature>
<dbReference type="SUPFAM" id="SSF52540">
    <property type="entry name" value="P-loop containing nucleoside triphosphate hydrolases"/>
    <property type="match status" value="1"/>
</dbReference>
<dbReference type="InterPro" id="IPR027417">
    <property type="entry name" value="P-loop_NTPase"/>
</dbReference>
<dbReference type="Pfam" id="PF13271">
    <property type="entry name" value="DUF4062"/>
    <property type="match status" value="1"/>
</dbReference>
<dbReference type="Proteomes" id="UP001595690">
    <property type="component" value="Unassembled WGS sequence"/>
</dbReference>
<reference evidence="3" key="1">
    <citation type="journal article" date="2019" name="Int. J. Syst. Evol. Microbiol.">
        <title>The Global Catalogue of Microorganisms (GCM) 10K type strain sequencing project: providing services to taxonomists for standard genome sequencing and annotation.</title>
        <authorList>
            <consortium name="The Broad Institute Genomics Platform"/>
            <consortium name="The Broad Institute Genome Sequencing Center for Infectious Disease"/>
            <person name="Wu L."/>
            <person name="Ma J."/>
        </authorList>
    </citation>
    <scope>NUCLEOTIDE SEQUENCE [LARGE SCALE GENOMIC DNA]</scope>
    <source>
        <strain evidence="3">CGMCC 4.7405</strain>
    </source>
</reference>
<dbReference type="RefSeq" id="WP_382368015.1">
    <property type="nucleotide sequence ID" value="NZ_JBHRZI010000004.1"/>
</dbReference>
<keyword evidence="3" id="KW-1185">Reference proteome</keyword>
<dbReference type="EMBL" id="JBHRZI010000004">
    <property type="protein sequence ID" value="MFC3890360.1"/>
    <property type="molecule type" value="Genomic_DNA"/>
</dbReference>
<dbReference type="InterPro" id="IPR025139">
    <property type="entry name" value="DUF4062"/>
</dbReference>
<proteinExistence type="predicted"/>
<evidence type="ECO:0000313" key="2">
    <source>
        <dbReference type="EMBL" id="MFC3890360.1"/>
    </source>
</evidence>
<comment type="caution">
    <text evidence="2">The sequence shown here is derived from an EMBL/GenBank/DDBJ whole genome shotgun (WGS) entry which is preliminary data.</text>
</comment>
<gene>
    <name evidence="2" type="ORF">ACFOWZ_02655</name>
</gene>